<dbReference type="HOGENOM" id="CLU_074376_0_0_1"/>
<evidence type="ECO:0000313" key="3">
    <source>
        <dbReference type="EMBL" id="EEH08341.1"/>
    </source>
</evidence>
<dbReference type="Proteomes" id="UP000001631">
    <property type="component" value="Unassembled WGS sequence"/>
</dbReference>
<dbReference type="InterPro" id="IPR001005">
    <property type="entry name" value="SANT/Myb"/>
</dbReference>
<dbReference type="EMBL" id="GG663366">
    <property type="protein sequence ID" value="EEH08341.1"/>
    <property type="molecule type" value="Genomic_DNA"/>
</dbReference>
<keyword evidence="4" id="KW-1185">Reference proteome</keyword>
<feature type="domain" description="Myb-like" evidence="2">
    <location>
        <begin position="145"/>
        <end position="189"/>
    </location>
</feature>
<dbReference type="STRING" id="447093.C0NKF0"/>
<accession>C0NKF0</accession>
<dbReference type="GeneID" id="69036646"/>
<feature type="compositionally biased region" description="Polar residues" evidence="1">
    <location>
        <begin position="205"/>
        <end position="215"/>
    </location>
</feature>
<reference evidence="3" key="1">
    <citation type="submission" date="2009-02" db="EMBL/GenBank/DDBJ databases">
        <title>The Genome Sequence of Ajellomyces capsulatus strain G186AR.</title>
        <authorList>
            <consortium name="The Broad Institute Genome Sequencing Platform"/>
            <person name="Champion M."/>
            <person name="Cuomo C."/>
            <person name="Ma L.-J."/>
            <person name="Henn M.R."/>
            <person name="Sil A."/>
            <person name="Goldman B."/>
            <person name="Young S.K."/>
            <person name="Kodira C.D."/>
            <person name="Zeng Q."/>
            <person name="Koehrsen M."/>
            <person name="Alvarado L."/>
            <person name="Berlin A."/>
            <person name="Borenstein D."/>
            <person name="Chen Z."/>
            <person name="Engels R."/>
            <person name="Freedman E."/>
            <person name="Gellesch M."/>
            <person name="Goldberg J."/>
            <person name="Griggs A."/>
            <person name="Gujja S."/>
            <person name="Heiman D."/>
            <person name="Hepburn T."/>
            <person name="Howarth C."/>
            <person name="Jen D."/>
            <person name="Larson L."/>
            <person name="Lewis B."/>
            <person name="Mehta T."/>
            <person name="Park D."/>
            <person name="Pearson M."/>
            <person name="Roberts A."/>
            <person name="Saif S."/>
            <person name="Shea T."/>
            <person name="Shenoy N."/>
            <person name="Sisk P."/>
            <person name="Stolte C."/>
            <person name="Sykes S."/>
            <person name="Walk T."/>
            <person name="White J."/>
            <person name="Yandava C."/>
            <person name="Klein B."/>
            <person name="McEwen J.G."/>
            <person name="Puccia R."/>
            <person name="Goldman G.H."/>
            <person name="Felipe M.S."/>
            <person name="Nino-Vega G."/>
            <person name="San-Blas G."/>
            <person name="Taylor J."/>
            <person name="Mendoza L."/>
            <person name="Galagan J."/>
            <person name="Nusbaum C."/>
            <person name="Birren B."/>
        </authorList>
    </citation>
    <scope>NUCLEOTIDE SEQUENCE</scope>
    <source>
        <strain evidence="3">G186AR</strain>
    </source>
</reference>
<dbReference type="RefSeq" id="XP_045288822.1">
    <property type="nucleotide sequence ID" value="XM_045430679.1"/>
</dbReference>
<dbReference type="InParanoid" id="C0NKF0"/>
<proteinExistence type="predicted"/>
<name>C0NKF0_AJECG</name>
<organism evidence="3 4">
    <name type="scientific">Ajellomyces capsulatus (strain G186AR / H82 / ATCC MYA-2454 / RMSCC 2432)</name>
    <name type="common">Darling's disease fungus</name>
    <name type="synonym">Histoplasma capsulatum</name>
    <dbReference type="NCBI Taxonomy" id="447093"/>
    <lineage>
        <taxon>Eukaryota</taxon>
        <taxon>Fungi</taxon>
        <taxon>Dikarya</taxon>
        <taxon>Ascomycota</taxon>
        <taxon>Pezizomycotina</taxon>
        <taxon>Eurotiomycetes</taxon>
        <taxon>Eurotiomycetidae</taxon>
        <taxon>Onygenales</taxon>
        <taxon>Ajellomycetaceae</taxon>
        <taxon>Histoplasma</taxon>
    </lineage>
</organism>
<evidence type="ECO:0000256" key="1">
    <source>
        <dbReference type="SAM" id="MobiDB-lite"/>
    </source>
</evidence>
<dbReference type="PROSITE" id="PS50090">
    <property type="entry name" value="MYB_LIKE"/>
    <property type="match status" value="1"/>
</dbReference>
<feature type="region of interest" description="Disordered" evidence="1">
    <location>
        <begin position="82"/>
        <end position="157"/>
    </location>
</feature>
<evidence type="ECO:0000259" key="2">
    <source>
        <dbReference type="PROSITE" id="PS50090"/>
    </source>
</evidence>
<dbReference type="VEuPathDB" id="FungiDB:I7I50_07306"/>
<feature type="region of interest" description="Disordered" evidence="1">
    <location>
        <begin position="195"/>
        <end position="232"/>
    </location>
</feature>
<gene>
    <name evidence="3" type="ORF">HCBG_03630</name>
</gene>
<evidence type="ECO:0000313" key="4">
    <source>
        <dbReference type="Proteomes" id="UP000001631"/>
    </source>
</evidence>
<dbReference type="AlphaFoldDB" id="C0NKF0"/>
<sequence>MPAYTDGRGGLKLSFADVFKSTKTIREEMAAAAYKKAATAARSKKATADLAARSTTIRGYPVNFRNGSPPSLPPGYPPLVYVPVPSKDANQPNGTQSALQYQSVPQTSVDQVQTNGASTGGGSSANNASISPTLQQQQQPQPQPQPQQPQQGWTTDDDDTLRRLKAEDMSWKAISTSMGRPVQSLKTRWGIIRPAVEHKIPRPHTSAQGEASLKSQQQQQQQTDTNRRHERRVSFSDPLIMAGKVADNYTSTYTRTPHKKKILYVDENFSLEEILLLNRLAAQYDEEKWLRISSRFYDKTGKRLTPQEARDRPGTSIGR</sequence>
<feature type="compositionally biased region" description="Polar residues" evidence="1">
    <location>
        <begin position="88"/>
        <end position="113"/>
    </location>
</feature>
<protein>
    <recommendedName>
        <fullName evidence="2">Myb-like domain-containing protein</fullName>
    </recommendedName>
</protein>
<feature type="compositionally biased region" description="Low complexity" evidence="1">
    <location>
        <begin position="124"/>
        <end position="140"/>
    </location>
</feature>